<feature type="compositionally biased region" description="Polar residues" evidence="4">
    <location>
        <begin position="32"/>
        <end position="43"/>
    </location>
</feature>
<organism evidence="6 7">
    <name type="scientific">Tulasnella calospora MUT 4182</name>
    <dbReference type="NCBI Taxonomy" id="1051891"/>
    <lineage>
        <taxon>Eukaryota</taxon>
        <taxon>Fungi</taxon>
        <taxon>Dikarya</taxon>
        <taxon>Basidiomycota</taxon>
        <taxon>Agaricomycotina</taxon>
        <taxon>Agaricomycetes</taxon>
        <taxon>Cantharellales</taxon>
        <taxon>Tulasnellaceae</taxon>
        <taxon>Tulasnella</taxon>
    </lineage>
</organism>
<dbReference type="GO" id="GO:0000398">
    <property type="term" value="P:mRNA splicing, via spliceosome"/>
    <property type="evidence" value="ECO:0007669"/>
    <property type="project" value="InterPro"/>
</dbReference>
<feature type="compositionally biased region" description="Basic and acidic residues" evidence="4">
    <location>
        <begin position="318"/>
        <end position="343"/>
    </location>
</feature>
<feature type="compositionally biased region" description="Acidic residues" evidence="4">
    <location>
        <begin position="69"/>
        <end position="83"/>
    </location>
</feature>
<dbReference type="Proteomes" id="UP000054248">
    <property type="component" value="Unassembled WGS sequence"/>
</dbReference>
<feature type="region of interest" description="Disordered" evidence="4">
    <location>
        <begin position="298"/>
        <end position="461"/>
    </location>
</feature>
<feature type="region of interest" description="Disordered" evidence="4">
    <location>
        <begin position="1"/>
        <end position="102"/>
    </location>
</feature>
<dbReference type="AlphaFoldDB" id="A0A0C3Q7U7"/>
<reference evidence="6 7" key="1">
    <citation type="submission" date="2014-04" db="EMBL/GenBank/DDBJ databases">
        <authorList>
            <consortium name="DOE Joint Genome Institute"/>
            <person name="Kuo A."/>
            <person name="Girlanda M."/>
            <person name="Perotto S."/>
            <person name="Kohler A."/>
            <person name="Nagy L.G."/>
            <person name="Floudas D."/>
            <person name="Copeland A."/>
            <person name="Barry K.W."/>
            <person name="Cichocki N."/>
            <person name="Veneault-Fourrey C."/>
            <person name="LaButti K."/>
            <person name="Lindquist E.A."/>
            <person name="Lipzen A."/>
            <person name="Lundell T."/>
            <person name="Morin E."/>
            <person name="Murat C."/>
            <person name="Sun H."/>
            <person name="Tunlid A."/>
            <person name="Henrissat B."/>
            <person name="Grigoriev I.V."/>
            <person name="Hibbett D.S."/>
            <person name="Martin F."/>
            <person name="Nordberg H.P."/>
            <person name="Cantor M.N."/>
            <person name="Hua S.X."/>
        </authorList>
    </citation>
    <scope>NUCLEOTIDE SEQUENCE [LARGE SCALE GENOMIC DNA]</scope>
    <source>
        <strain evidence="6 7">MUT 4182</strain>
    </source>
</reference>
<protein>
    <recommendedName>
        <fullName evidence="5">Spp2/MOS2 G-patch domain-containing protein</fullName>
    </recommendedName>
</protein>
<keyword evidence="7" id="KW-1185">Reference proteome</keyword>
<evidence type="ECO:0000259" key="5">
    <source>
        <dbReference type="Pfam" id="PF12656"/>
    </source>
</evidence>
<dbReference type="STRING" id="1051891.A0A0C3Q7U7"/>
<dbReference type="PANTHER" id="PTHR15818:SF2">
    <property type="entry name" value="G-PATCH DOMAIN AND KOW MOTIFS-CONTAINING PROTEIN"/>
    <property type="match status" value="1"/>
</dbReference>
<evidence type="ECO:0000256" key="2">
    <source>
        <dbReference type="ARBA" id="ARBA00008576"/>
    </source>
</evidence>
<evidence type="ECO:0000313" key="7">
    <source>
        <dbReference type="Proteomes" id="UP000054248"/>
    </source>
</evidence>
<feature type="region of interest" description="Disordered" evidence="4">
    <location>
        <begin position="132"/>
        <end position="196"/>
    </location>
</feature>
<name>A0A0C3Q7U7_9AGAM</name>
<feature type="compositionally biased region" description="Basic and acidic residues" evidence="4">
    <location>
        <begin position="364"/>
        <end position="461"/>
    </location>
</feature>
<gene>
    <name evidence="6" type="ORF">M407DRAFT_145205</name>
</gene>
<dbReference type="PANTHER" id="PTHR15818">
    <property type="entry name" value="G PATCH AND KOW-CONTAINING"/>
    <property type="match status" value="1"/>
</dbReference>
<evidence type="ECO:0000313" key="6">
    <source>
        <dbReference type="EMBL" id="KIO19694.1"/>
    </source>
</evidence>
<feature type="compositionally biased region" description="Low complexity" evidence="4">
    <location>
        <begin position="12"/>
        <end position="31"/>
    </location>
</feature>
<feature type="compositionally biased region" description="Polar residues" evidence="4">
    <location>
        <begin position="344"/>
        <end position="354"/>
    </location>
</feature>
<comment type="similarity">
    <text evidence="2">Belongs to the SPP2 family.</text>
</comment>
<accession>A0A0C3Q7U7</accession>
<dbReference type="Pfam" id="PF12656">
    <property type="entry name" value="G-patch_2"/>
    <property type="match status" value="1"/>
</dbReference>
<dbReference type="GO" id="GO:0005681">
    <property type="term" value="C:spliceosomal complex"/>
    <property type="evidence" value="ECO:0007669"/>
    <property type="project" value="TreeGrafter"/>
</dbReference>
<dbReference type="InterPro" id="IPR045166">
    <property type="entry name" value="Spp2-like"/>
</dbReference>
<dbReference type="InterPro" id="IPR026822">
    <property type="entry name" value="Spp2/MOS2_G-patch"/>
</dbReference>
<dbReference type="HOGENOM" id="CLU_045413_0_0_1"/>
<dbReference type="OrthoDB" id="5577072at2759"/>
<reference evidence="7" key="2">
    <citation type="submission" date="2015-01" db="EMBL/GenBank/DDBJ databases">
        <title>Evolutionary Origins and Diversification of the Mycorrhizal Mutualists.</title>
        <authorList>
            <consortium name="DOE Joint Genome Institute"/>
            <consortium name="Mycorrhizal Genomics Consortium"/>
            <person name="Kohler A."/>
            <person name="Kuo A."/>
            <person name="Nagy L.G."/>
            <person name="Floudas D."/>
            <person name="Copeland A."/>
            <person name="Barry K.W."/>
            <person name="Cichocki N."/>
            <person name="Veneault-Fourrey C."/>
            <person name="LaButti K."/>
            <person name="Lindquist E.A."/>
            <person name="Lipzen A."/>
            <person name="Lundell T."/>
            <person name="Morin E."/>
            <person name="Murat C."/>
            <person name="Riley R."/>
            <person name="Ohm R."/>
            <person name="Sun H."/>
            <person name="Tunlid A."/>
            <person name="Henrissat B."/>
            <person name="Grigoriev I.V."/>
            <person name="Hibbett D.S."/>
            <person name="Martin F."/>
        </authorList>
    </citation>
    <scope>NUCLEOTIDE SEQUENCE [LARGE SCALE GENOMIC DNA]</scope>
    <source>
        <strain evidence="7">MUT 4182</strain>
    </source>
</reference>
<evidence type="ECO:0000256" key="3">
    <source>
        <dbReference type="ARBA" id="ARBA00023242"/>
    </source>
</evidence>
<keyword evidence="3" id="KW-0539">Nucleus</keyword>
<feature type="domain" description="Spp2/MOS2 G-patch" evidence="5">
    <location>
        <begin position="247"/>
        <end position="299"/>
    </location>
</feature>
<proteinExistence type="inferred from homology"/>
<sequence>MSTQSGHLDNQPPRVSFTVRRPSPVSSRQSSAGPETNATTPSPSFRIPPPRQQASYSATPSRLKHEHTEQDEVDSSDEEDPEAAELVSGFDSMGVQRVKPVAKTNGPLVIPVIKNRDWRQLARQRQAANGYIPDSARAAVNTGPDGSQGGLGTRDSINSGPQLTGLIFKKESTPPTEPTTDNPKQAEPEVDGDTEMVPAKPLTEDEIALQALLRGTDETTSKPQVAAIPLAPMTEEAALERDMAELPDAASLEDYARVPVEQFGMAMLRGMGWKPPKNADEELWLPAERPALLGLGAKARPTAQSSGGVKGQGANWKNAERKYVPLVKKDRNGDIVEDAKDSASSRPRSGQASRRNSRSRSPHGRSDSSRREKDREHRDRDRDYRDRDRGDRGGERDYRRDRDRDRESDRTRDRPDRDSRRERERDDDRRRKDRERDSTRDYDRYGGSKQRDDMDYDSRRR</sequence>
<evidence type="ECO:0000256" key="1">
    <source>
        <dbReference type="ARBA" id="ARBA00004123"/>
    </source>
</evidence>
<evidence type="ECO:0000256" key="4">
    <source>
        <dbReference type="SAM" id="MobiDB-lite"/>
    </source>
</evidence>
<dbReference type="EMBL" id="KN823208">
    <property type="protein sequence ID" value="KIO19694.1"/>
    <property type="molecule type" value="Genomic_DNA"/>
</dbReference>
<comment type="subcellular location">
    <subcellularLocation>
        <location evidence="1">Nucleus</location>
    </subcellularLocation>
</comment>